<proteinExistence type="predicted"/>
<evidence type="ECO:0000256" key="4">
    <source>
        <dbReference type="ARBA" id="ARBA00023136"/>
    </source>
</evidence>
<keyword evidence="3 5" id="KW-1133">Transmembrane helix</keyword>
<feature type="transmembrane region" description="Helical" evidence="5">
    <location>
        <begin position="102"/>
        <end position="120"/>
    </location>
</feature>
<evidence type="ECO:0000256" key="1">
    <source>
        <dbReference type="ARBA" id="ARBA00004141"/>
    </source>
</evidence>
<keyword evidence="4 5" id="KW-0472">Membrane</keyword>
<dbReference type="GO" id="GO:0016020">
    <property type="term" value="C:membrane"/>
    <property type="evidence" value="ECO:0007669"/>
    <property type="project" value="UniProtKB-SubCell"/>
</dbReference>
<reference evidence="6" key="1">
    <citation type="journal article" date="2014" name="Int. J. Syst. Evol. Microbiol.">
        <title>Complete genome sequence of Corynebacterium casei LMG S-19264T (=DSM 44701T), isolated from a smear-ripened cheese.</title>
        <authorList>
            <consortium name="US DOE Joint Genome Institute (JGI-PGF)"/>
            <person name="Walter F."/>
            <person name="Albersmeier A."/>
            <person name="Kalinowski J."/>
            <person name="Ruckert C."/>
        </authorList>
    </citation>
    <scope>NUCLEOTIDE SEQUENCE</scope>
    <source>
        <strain evidence="6">KCTC 32422</strain>
    </source>
</reference>
<evidence type="ECO:0000256" key="3">
    <source>
        <dbReference type="ARBA" id="ARBA00022989"/>
    </source>
</evidence>
<dbReference type="AlphaFoldDB" id="A0A918VIZ9"/>
<protein>
    <recommendedName>
        <fullName evidence="8">DoxX family protein</fullName>
    </recommendedName>
</protein>
<dbReference type="Pfam" id="PF13564">
    <property type="entry name" value="DoxX_2"/>
    <property type="match status" value="1"/>
</dbReference>
<evidence type="ECO:0000313" key="7">
    <source>
        <dbReference type="Proteomes" id="UP000634139"/>
    </source>
</evidence>
<organism evidence="6 7">
    <name type="scientific">Novosphingobium arvoryzae</name>
    <dbReference type="NCBI Taxonomy" id="1256514"/>
    <lineage>
        <taxon>Bacteria</taxon>
        <taxon>Pseudomonadati</taxon>
        <taxon>Pseudomonadota</taxon>
        <taxon>Alphaproteobacteria</taxon>
        <taxon>Sphingomonadales</taxon>
        <taxon>Sphingomonadaceae</taxon>
        <taxon>Novosphingobium</taxon>
    </lineage>
</organism>
<dbReference type="EMBL" id="BMZD01000005">
    <property type="protein sequence ID" value="GHA01124.1"/>
    <property type="molecule type" value="Genomic_DNA"/>
</dbReference>
<evidence type="ECO:0008006" key="8">
    <source>
        <dbReference type="Google" id="ProtNLM"/>
    </source>
</evidence>
<dbReference type="Proteomes" id="UP000634139">
    <property type="component" value="Unassembled WGS sequence"/>
</dbReference>
<evidence type="ECO:0000256" key="2">
    <source>
        <dbReference type="ARBA" id="ARBA00022692"/>
    </source>
</evidence>
<name>A0A918VIZ9_9SPHN</name>
<evidence type="ECO:0000313" key="6">
    <source>
        <dbReference type="EMBL" id="GHA01124.1"/>
    </source>
</evidence>
<reference evidence="6" key="2">
    <citation type="submission" date="2020-09" db="EMBL/GenBank/DDBJ databases">
        <authorList>
            <person name="Sun Q."/>
            <person name="Kim S."/>
        </authorList>
    </citation>
    <scope>NUCLEOTIDE SEQUENCE</scope>
    <source>
        <strain evidence="6">KCTC 32422</strain>
    </source>
</reference>
<gene>
    <name evidence="6" type="ORF">GCM10011617_22290</name>
</gene>
<sequence>MAGAVLRKGAAAMLALLLAAFFGFVGWNKAFAPLAELARHGAWTVHLPEWLGRLVGWSELALAAALLAVPVRPSIARIAALALVANQIAAGLVHLARGETAALPQNAVLIVILLALWGAARTQQGETA</sequence>
<comment type="subcellular location">
    <subcellularLocation>
        <location evidence="1">Membrane</location>
        <topology evidence="1">Multi-pass membrane protein</topology>
    </subcellularLocation>
</comment>
<accession>A0A918VIZ9</accession>
<keyword evidence="7" id="KW-1185">Reference proteome</keyword>
<dbReference type="InterPro" id="IPR032808">
    <property type="entry name" value="DoxX"/>
</dbReference>
<evidence type="ECO:0000256" key="5">
    <source>
        <dbReference type="SAM" id="Phobius"/>
    </source>
</evidence>
<keyword evidence="2 5" id="KW-0812">Transmembrane</keyword>
<dbReference type="RefSeq" id="WP_189541528.1">
    <property type="nucleotide sequence ID" value="NZ_BMZD01000005.1"/>
</dbReference>
<comment type="caution">
    <text evidence="6">The sequence shown here is derived from an EMBL/GenBank/DDBJ whole genome shotgun (WGS) entry which is preliminary data.</text>
</comment>
<feature type="transmembrane region" description="Helical" evidence="5">
    <location>
        <begin position="78"/>
        <end position="96"/>
    </location>
</feature>
<feature type="transmembrane region" description="Helical" evidence="5">
    <location>
        <begin position="50"/>
        <end position="71"/>
    </location>
</feature>